<evidence type="ECO:0000256" key="1">
    <source>
        <dbReference type="SAM" id="Phobius"/>
    </source>
</evidence>
<proteinExistence type="predicted"/>
<protein>
    <submittedName>
        <fullName evidence="2">Uncharacterized protein</fullName>
    </submittedName>
</protein>
<organism evidence="2">
    <name type="scientific">uncultured Sulfurovum sp</name>
    <dbReference type="NCBI Taxonomy" id="269237"/>
    <lineage>
        <taxon>Bacteria</taxon>
        <taxon>Pseudomonadati</taxon>
        <taxon>Campylobacterota</taxon>
        <taxon>Epsilonproteobacteria</taxon>
        <taxon>Campylobacterales</taxon>
        <taxon>Sulfurovaceae</taxon>
        <taxon>Sulfurovum</taxon>
        <taxon>environmental samples</taxon>
    </lineage>
</organism>
<evidence type="ECO:0000313" key="2">
    <source>
        <dbReference type="EMBL" id="CAA6817908.1"/>
    </source>
</evidence>
<gene>
    <name evidence="2" type="ORF">HELGO_WM4622</name>
</gene>
<dbReference type="AlphaFoldDB" id="A0A6S6TNK7"/>
<keyword evidence="1" id="KW-0472">Membrane</keyword>
<accession>A0A6S6TNK7</accession>
<dbReference type="EMBL" id="CACVAS010000105">
    <property type="protein sequence ID" value="CAA6817908.1"/>
    <property type="molecule type" value="Genomic_DNA"/>
</dbReference>
<reference evidence="2" key="1">
    <citation type="submission" date="2020-01" db="EMBL/GenBank/DDBJ databases">
        <authorList>
            <person name="Meier V. D."/>
            <person name="Meier V D."/>
        </authorList>
    </citation>
    <scope>NUCLEOTIDE SEQUENCE</scope>
    <source>
        <strain evidence="2">HLG_WM_MAG_01</strain>
    </source>
</reference>
<sequence length="350" mass="38985">MVLLLILLGSLALLYTRHYYFIPTQIQQDPLPKVQTLVAQEKYSDAYEYLDYFMQFDYMKDNEEAKKVHESLSLKRNSFEYKKDKILEGILTGTSDELSGQVSAIGSDFFLFGDIRDLVIQGKNYFNKEEVDGVLVGLSSVGLVASASTLLSAGATTAPKAGVSVLKLARKQKYMPNWLAKFITKEAKVVAKTKNIKSVKPLLESVQVLYKNAGLQGSMKLLSKSKNLMHLSTISKYAKRFGKESHVLLKTTNGSILKHLPNVGKSTTKNIKVASTFGEGGLKSLSKVGDKNFIKSIKTYKSIGKVGYKGEYLNILLKGLNMVNDMILWMSSLIAGLFLVPWRLKRRTLA</sequence>
<feature type="transmembrane region" description="Helical" evidence="1">
    <location>
        <begin position="326"/>
        <end position="344"/>
    </location>
</feature>
<name>A0A6S6TNK7_9BACT</name>
<keyword evidence="1" id="KW-1133">Transmembrane helix</keyword>
<keyword evidence="1" id="KW-0812">Transmembrane</keyword>